<reference evidence="1" key="1">
    <citation type="submission" date="2022-06" db="EMBL/GenBank/DDBJ databases">
        <title>Sequencing the genomes of 1000 actinobacteria strains.</title>
        <authorList>
            <person name="Klenk H.-P."/>
        </authorList>
    </citation>
    <scope>NUCLEOTIDE SEQUENCE</scope>
    <source>
        <strain evidence="1">DSM 46694</strain>
    </source>
</reference>
<sequence>MAGGERRSLGTQLNLFADRPVPSAGSPLDRLLQALRAEPLTRRVHGLRLFTSHHDGRLQINEVLLDSEPWPGGEAVVADSPAPLPDGRVAVRIFGPAGACRGRVVLGDLTAS</sequence>
<dbReference type="AlphaFoldDB" id="A0A9X2GLC6"/>
<dbReference type="Proteomes" id="UP001139648">
    <property type="component" value="Unassembled WGS sequence"/>
</dbReference>
<dbReference type="RefSeq" id="WP_253743155.1">
    <property type="nucleotide sequence ID" value="NZ_BAABKA010000001.1"/>
</dbReference>
<comment type="caution">
    <text evidence="1">The sequence shown here is derived from an EMBL/GenBank/DDBJ whole genome shotgun (WGS) entry which is preliminary data.</text>
</comment>
<dbReference type="InterPro" id="IPR045929">
    <property type="entry name" value="DUF6348"/>
</dbReference>
<gene>
    <name evidence="1" type="ORF">HD597_003358</name>
</gene>
<accession>A0A9X2GLC6</accession>
<name>A0A9X2GLC6_9ACTN</name>
<keyword evidence="2" id="KW-1185">Reference proteome</keyword>
<evidence type="ECO:0000313" key="1">
    <source>
        <dbReference type="EMBL" id="MCP2356338.1"/>
    </source>
</evidence>
<protein>
    <submittedName>
        <fullName evidence="1">Uncharacterized protein</fullName>
    </submittedName>
</protein>
<proteinExistence type="predicted"/>
<evidence type="ECO:0000313" key="2">
    <source>
        <dbReference type="Proteomes" id="UP001139648"/>
    </source>
</evidence>
<organism evidence="1 2">
    <name type="scientific">Nonomuraea thailandensis</name>
    <dbReference type="NCBI Taxonomy" id="1188745"/>
    <lineage>
        <taxon>Bacteria</taxon>
        <taxon>Bacillati</taxon>
        <taxon>Actinomycetota</taxon>
        <taxon>Actinomycetes</taxon>
        <taxon>Streptosporangiales</taxon>
        <taxon>Streptosporangiaceae</taxon>
        <taxon>Nonomuraea</taxon>
    </lineage>
</organism>
<dbReference type="Pfam" id="PF19875">
    <property type="entry name" value="DUF6348"/>
    <property type="match status" value="1"/>
</dbReference>
<dbReference type="EMBL" id="JAMZEB010000002">
    <property type="protein sequence ID" value="MCP2356338.1"/>
    <property type="molecule type" value="Genomic_DNA"/>
</dbReference>